<dbReference type="InterPro" id="IPR050382">
    <property type="entry name" value="MFS_Na/Anion_cotransporter"/>
</dbReference>
<reference evidence="6" key="2">
    <citation type="submission" date="2017-10" db="EMBL/GenBank/DDBJ databases">
        <title>Ladona fulva Genome sequencing and assembly.</title>
        <authorList>
            <person name="Murali S."/>
            <person name="Richards S."/>
            <person name="Bandaranaike D."/>
            <person name="Bellair M."/>
            <person name="Blankenburg K."/>
            <person name="Chao H."/>
            <person name="Dinh H."/>
            <person name="Doddapaneni H."/>
            <person name="Dugan-Rocha S."/>
            <person name="Elkadiri S."/>
            <person name="Gnanaolivu R."/>
            <person name="Hernandez B."/>
            <person name="Skinner E."/>
            <person name="Javaid M."/>
            <person name="Lee S."/>
            <person name="Li M."/>
            <person name="Ming W."/>
            <person name="Munidasa M."/>
            <person name="Muniz J."/>
            <person name="Nguyen L."/>
            <person name="Hughes D."/>
            <person name="Osuji N."/>
            <person name="Pu L.-L."/>
            <person name="Puazo M."/>
            <person name="Qu C."/>
            <person name="Quiroz J."/>
            <person name="Raj R."/>
            <person name="Weissenberger G."/>
            <person name="Xin Y."/>
            <person name="Zou X."/>
            <person name="Han Y."/>
            <person name="Worley K."/>
            <person name="Muzny D."/>
            <person name="Gibbs R."/>
        </authorList>
    </citation>
    <scope>NUCLEOTIDE SEQUENCE</scope>
    <source>
        <strain evidence="6">Sampled in the wild</strain>
    </source>
</reference>
<evidence type="ECO:0000256" key="4">
    <source>
        <dbReference type="ARBA" id="ARBA00023136"/>
    </source>
</evidence>
<evidence type="ECO:0000313" key="7">
    <source>
        <dbReference type="Proteomes" id="UP000792457"/>
    </source>
</evidence>
<name>A0A8K0K3N5_LADFU</name>
<dbReference type="InterPro" id="IPR027378">
    <property type="entry name" value="Nucleotide_channel_N"/>
</dbReference>
<dbReference type="Proteomes" id="UP000792457">
    <property type="component" value="Unassembled WGS sequence"/>
</dbReference>
<dbReference type="GO" id="GO:0006820">
    <property type="term" value="P:monoatomic anion transport"/>
    <property type="evidence" value="ECO:0007669"/>
    <property type="project" value="TreeGrafter"/>
</dbReference>
<accession>A0A8K0K3N5</accession>
<evidence type="ECO:0000313" key="6">
    <source>
        <dbReference type="EMBL" id="KAG8226710.1"/>
    </source>
</evidence>
<dbReference type="GO" id="GO:0022857">
    <property type="term" value="F:transmembrane transporter activity"/>
    <property type="evidence" value="ECO:0007669"/>
    <property type="project" value="InterPro"/>
</dbReference>
<evidence type="ECO:0000256" key="2">
    <source>
        <dbReference type="ARBA" id="ARBA00022692"/>
    </source>
</evidence>
<keyword evidence="4 5" id="KW-0472">Membrane</keyword>
<keyword evidence="7" id="KW-1185">Reference proteome</keyword>
<dbReference type="Gene3D" id="1.20.120.540">
    <property type="entry name" value="Voltage-gated potassium channels"/>
    <property type="match status" value="1"/>
</dbReference>
<dbReference type="PANTHER" id="PTHR11662">
    <property type="entry name" value="SOLUTE CARRIER FAMILY 17"/>
    <property type="match status" value="1"/>
</dbReference>
<sequence>MAIRIVNSCGISSQEGEFDWDTSTQSAILGSFYWCYILSQVVGGVLTQHFGTKAVFGGSQLITAFCSLLIPYGATVHFSFLIVLRSIQGIASLKLWSDQRKSKGMKLALVDV</sequence>
<dbReference type="OrthoDB" id="2985014at2759"/>
<dbReference type="EMBL" id="KZ308293">
    <property type="protein sequence ID" value="KAG8226710.1"/>
    <property type="molecule type" value="Genomic_DNA"/>
</dbReference>
<dbReference type="AlphaFoldDB" id="A0A8K0K3N5"/>
<proteinExistence type="predicted"/>
<evidence type="ECO:0000256" key="1">
    <source>
        <dbReference type="ARBA" id="ARBA00004141"/>
    </source>
</evidence>
<dbReference type="PANTHER" id="PTHR11662:SF77">
    <property type="entry name" value="MAJOR FACILITATOR SUPERFAMILY TRANSPORTER 17, ISOFORM F"/>
    <property type="match status" value="1"/>
</dbReference>
<evidence type="ECO:0008006" key="8">
    <source>
        <dbReference type="Google" id="ProtNLM"/>
    </source>
</evidence>
<comment type="caution">
    <text evidence="6">The sequence shown here is derived from an EMBL/GenBank/DDBJ whole genome shotgun (WGS) entry which is preliminary data.</text>
</comment>
<reference evidence="6" key="1">
    <citation type="submission" date="2013-04" db="EMBL/GenBank/DDBJ databases">
        <authorList>
            <person name="Qu J."/>
            <person name="Murali S.C."/>
            <person name="Bandaranaike D."/>
            <person name="Bellair M."/>
            <person name="Blankenburg K."/>
            <person name="Chao H."/>
            <person name="Dinh H."/>
            <person name="Doddapaneni H."/>
            <person name="Downs B."/>
            <person name="Dugan-Rocha S."/>
            <person name="Elkadiri S."/>
            <person name="Gnanaolivu R.D."/>
            <person name="Hernandez B."/>
            <person name="Javaid M."/>
            <person name="Jayaseelan J.C."/>
            <person name="Lee S."/>
            <person name="Li M."/>
            <person name="Ming W."/>
            <person name="Munidasa M."/>
            <person name="Muniz J."/>
            <person name="Nguyen L."/>
            <person name="Ongeri F."/>
            <person name="Osuji N."/>
            <person name="Pu L.-L."/>
            <person name="Puazo M."/>
            <person name="Qu C."/>
            <person name="Quiroz J."/>
            <person name="Raj R."/>
            <person name="Weissenberger G."/>
            <person name="Xin Y."/>
            <person name="Zou X."/>
            <person name="Han Y."/>
            <person name="Richards S."/>
            <person name="Worley K."/>
            <person name="Muzny D."/>
            <person name="Gibbs R."/>
        </authorList>
    </citation>
    <scope>NUCLEOTIDE SEQUENCE</scope>
    <source>
        <strain evidence="6">Sampled in the wild</strain>
    </source>
</reference>
<evidence type="ECO:0000256" key="3">
    <source>
        <dbReference type="ARBA" id="ARBA00022989"/>
    </source>
</evidence>
<keyword evidence="3 5" id="KW-1133">Transmembrane helix</keyword>
<evidence type="ECO:0000256" key="5">
    <source>
        <dbReference type="SAM" id="Phobius"/>
    </source>
</evidence>
<organism evidence="6 7">
    <name type="scientific">Ladona fulva</name>
    <name type="common">Scarce chaser dragonfly</name>
    <name type="synonym">Libellula fulva</name>
    <dbReference type="NCBI Taxonomy" id="123851"/>
    <lineage>
        <taxon>Eukaryota</taxon>
        <taxon>Metazoa</taxon>
        <taxon>Ecdysozoa</taxon>
        <taxon>Arthropoda</taxon>
        <taxon>Hexapoda</taxon>
        <taxon>Insecta</taxon>
        <taxon>Pterygota</taxon>
        <taxon>Palaeoptera</taxon>
        <taxon>Odonata</taxon>
        <taxon>Epiprocta</taxon>
        <taxon>Anisoptera</taxon>
        <taxon>Libelluloidea</taxon>
        <taxon>Libellulidae</taxon>
        <taxon>Ladona</taxon>
    </lineage>
</organism>
<dbReference type="SUPFAM" id="SSF103473">
    <property type="entry name" value="MFS general substrate transporter"/>
    <property type="match status" value="1"/>
</dbReference>
<feature type="transmembrane region" description="Helical" evidence="5">
    <location>
        <begin position="27"/>
        <end position="47"/>
    </location>
</feature>
<dbReference type="InterPro" id="IPR036259">
    <property type="entry name" value="MFS_trans_sf"/>
</dbReference>
<keyword evidence="2 5" id="KW-0812">Transmembrane</keyword>
<gene>
    <name evidence="6" type="ORF">J437_LFUL005527</name>
</gene>
<protein>
    <recommendedName>
        <fullName evidence="8">Major facilitator superfamily (MFS) profile domain-containing protein</fullName>
    </recommendedName>
</protein>
<feature type="transmembrane region" description="Helical" evidence="5">
    <location>
        <begin position="54"/>
        <end position="72"/>
    </location>
</feature>
<dbReference type="GO" id="GO:0016020">
    <property type="term" value="C:membrane"/>
    <property type="evidence" value="ECO:0007669"/>
    <property type="project" value="UniProtKB-SubCell"/>
</dbReference>
<comment type="subcellular location">
    <subcellularLocation>
        <location evidence="1">Membrane</location>
        <topology evidence="1">Multi-pass membrane protein</topology>
    </subcellularLocation>
</comment>
<dbReference type="Pfam" id="PF07690">
    <property type="entry name" value="MFS_1"/>
    <property type="match status" value="1"/>
</dbReference>
<dbReference type="InterPro" id="IPR011701">
    <property type="entry name" value="MFS"/>
</dbReference>